<dbReference type="InterPro" id="IPR036259">
    <property type="entry name" value="MFS_trans_sf"/>
</dbReference>
<dbReference type="GO" id="GO:0016323">
    <property type="term" value="C:basolateral plasma membrane"/>
    <property type="evidence" value="ECO:0007669"/>
    <property type="project" value="TreeGrafter"/>
</dbReference>
<keyword evidence="5 9" id="KW-1133">Transmembrane helix</keyword>
<keyword evidence="4 9" id="KW-0812">Transmembrane</keyword>
<feature type="transmembrane region" description="Helical" evidence="9">
    <location>
        <begin position="73"/>
        <end position="94"/>
    </location>
</feature>
<dbReference type="EMBL" id="CAJNOJ010000011">
    <property type="protein sequence ID" value="CAF0791097.1"/>
    <property type="molecule type" value="Genomic_DNA"/>
</dbReference>
<name>A0A813YX71_ADIRI</name>
<feature type="domain" description="Kazal-like" evidence="10">
    <location>
        <begin position="486"/>
        <end position="546"/>
    </location>
</feature>
<dbReference type="EMBL" id="CAJNOR010000361">
    <property type="protein sequence ID" value="CAF0891230.1"/>
    <property type="molecule type" value="Genomic_DNA"/>
</dbReference>
<dbReference type="AlphaFoldDB" id="A0A813YX71"/>
<feature type="transmembrane region" description="Helical" evidence="9">
    <location>
        <begin position="215"/>
        <end position="240"/>
    </location>
</feature>
<keyword evidence="13" id="KW-1185">Reference proteome</keyword>
<feature type="transmembrane region" description="Helical" evidence="9">
    <location>
        <begin position="101"/>
        <end position="123"/>
    </location>
</feature>
<evidence type="ECO:0000256" key="7">
    <source>
        <dbReference type="ARBA" id="ARBA00023157"/>
    </source>
</evidence>
<dbReference type="PANTHER" id="PTHR11388">
    <property type="entry name" value="ORGANIC ANION TRANSPORTER"/>
    <property type="match status" value="1"/>
</dbReference>
<feature type="compositionally biased region" description="Low complexity" evidence="8">
    <location>
        <begin position="322"/>
        <end position="331"/>
    </location>
</feature>
<gene>
    <name evidence="11" type="ORF">EDS130_LOCUS4352</name>
    <name evidence="12" type="ORF">XAT740_LOCUS7520</name>
</gene>
<evidence type="ECO:0000256" key="3">
    <source>
        <dbReference type="ARBA" id="ARBA00022475"/>
    </source>
</evidence>
<accession>A0A813YX71</accession>
<dbReference type="OrthoDB" id="5062115at2759"/>
<reference evidence="12" key="1">
    <citation type="submission" date="2021-02" db="EMBL/GenBank/DDBJ databases">
        <authorList>
            <person name="Nowell W R."/>
        </authorList>
    </citation>
    <scope>NUCLEOTIDE SEQUENCE</scope>
</reference>
<dbReference type="PROSITE" id="PS51465">
    <property type="entry name" value="KAZAL_2"/>
    <property type="match status" value="1"/>
</dbReference>
<feature type="region of interest" description="Disordered" evidence="8">
    <location>
        <begin position="305"/>
        <end position="339"/>
    </location>
</feature>
<evidence type="ECO:0000256" key="2">
    <source>
        <dbReference type="ARBA" id="ARBA00009657"/>
    </source>
</evidence>
<feature type="region of interest" description="Disordered" evidence="8">
    <location>
        <begin position="692"/>
        <end position="711"/>
    </location>
</feature>
<protein>
    <recommendedName>
        <fullName evidence="10">Kazal-like domain-containing protein</fullName>
    </recommendedName>
</protein>
<dbReference type="Proteomes" id="UP000663828">
    <property type="component" value="Unassembled WGS sequence"/>
</dbReference>
<evidence type="ECO:0000256" key="9">
    <source>
        <dbReference type="SAM" id="Phobius"/>
    </source>
</evidence>
<evidence type="ECO:0000256" key="5">
    <source>
        <dbReference type="ARBA" id="ARBA00022989"/>
    </source>
</evidence>
<dbReference type="Proteomes" id="UP000663852">
    <property type="component" value="Unassembled WGS sequence"/>
</dbReference>
<sequence>MNPTATTNSNLTQKYNLYGWGPFRCGGILSRPIFAYVMLCICTFVQNFTVNGANNAVISTLERAFYLDSVQSGFFLALYDLATVVSSPVVGYLGGLYSSPIFFSLNMIIVAIGNIMVASSNFVNQGMKINLNSQQVQNSFTTDNVLFQCYKNPYNNQSVTDTTCLKVEQLSKSVTNAKALLYIGNCVTGIGSVALLTIGIAYIERIFPREKAAYCQAIYFAVGTVGGALGIVVTGRFLLLYTNLTPKQYLPAWLKPTHPLWIGCWWLPYLIYGSLCFLIGIFVSGLPNFEVPGQKYLIQETISPSQPKSHASTNREDSSVEITTTTTIAITPNTPGRNTDGIVNHAYSSDTLYNQVTPSPSTTASNSPVQRRGRWKDMCAIICELLQNVRFIFIVIANLFEGILLKGFVPFITKYFEYQHQLDSSTATLITGAIALLSVVIGCPIGAFCMNRYSWTPKRCASVCMVILTLSSFLFLLLTLSCPELKFQYTDCSNENSPCCHNIYRPVCDIENRQKMYLSPCHFGCTNQTLSSVDSTTLYSSCNCADNTVLSEAACRFRRIPCTAIFVLAILGATCVVFFTAFIQVPLLQVLFHTVPLPYQNMALALRQTTVRVLGQTTGPLIFGFAFDRSCLVWLTDCYGRRTCKVYNNRRMGLSMALSGFLTRFISGTSCGVVYFIWKFKYSEDIPPNALTTPTTDVPAHTNENNELTRL</sequence>
<evidence type="ECO:0000256" key="6">
    <source>
        <dbReference type="ARBA" id="ARBA00023136"/>
    </source>
</evidence>
<evidence type="ECO:0000259" key="10">
    <source>
        <dbReference type="PROSITE" id="PS51465"/>
    </source>
</evidence>
<comment type="subcellular location">
    <subcellularLocation>
        <location evidence="1">Cell membrane</location>
        <topology evidence="1">Multi-pass membrane protein</topology>
    </subcellularLocation>
</comment>
<comment type="similarity">
    <text evidence="2">Belongs to the organo anion transporter (TC 2.A.60) family.</text>
</comment>
<dbReference type="InterPro" id="IPR004156">
    <property type="entry name" value="OATP"/>
</dbReference>
<feature type="transmembrane region" description="Helical" evidence="9">
    <location>
        <begin position="429"/>
        <end position="448"/>
    </location>
</feature>
<feature type="transmembrane region" description="Helical" evidence="9">
    <location>
        <begin position="460"/>
        <end position="480"/>
    </location>
</feature>
<dbReference type="InterPro" id="IPR002350">
    <property type="entry name" value="Kazal_dom"/>
</dbReference>
<dbReference type="GO" id="GO:0015347">
    <property type="term" value="F:sodium-independent organic anion transmembrane transporter activity"/>
    <property type="evidence" value="ECO:0007669"/>
    <property type="project" value="TreeGrafter"/>
</dbReference>
<feature type="transmembrane region" description="Helical" evidence="9">
    <location>
        <begin position="565"/>
        <end position="592"/>
    </location>
</feature>
<evidence type="ECO:0000313" key="13">
    <source>
        <dbReference type="Proteomes" id="UP000663828"/>
    </source>
</evidence>
<keyword evidence="6 9" id="KW-0472">Membrane</keyword>
<keyword evidence="7" id="KW-1015">Disulfide bond</keyword>
<evidence type="ECO:0000256" key="1">
    <source>
        <dbReference type="ARBA" id="ARBA00004651"/>
    </source>
</evidence>
<keyword evidence="3" id="KW-1003">Cell membrane</keyword>
<proteinExistence type="inferred from homology"/>
<organism evidence="12 13">
    <name type="scientific">Adineta ricciae</name>
    <name type="common">Rotifer</name>
    <dbReference type="NCBI Taxonomy" id="249248"/>
    <lineage>
        <taxon>Eukaryota</taxon>
        <taxon>Metazoa</taxon>
        <taxon>Spiralia</taxon>
        <taxon>Gnathifera</taxon>
        <taxon>Rotifera</taxon>
        <taxon>Eurotatoria</taxon>
        <taxon>Bdelloidea</taxon>
        <taxon>Adinetida</taxon>
        <taxon>Adinetidae</taxon>
        <taxon>Adineta</taxon>
    </lineage>
</organism>
<feature type="transmembrane region" description="Helical" evidence="9">
    <location>
        <begin position="33"/>
        <end position="53"/>
    </location>
</feature>
<dbReference type="PANTHER" id="PTHR11388:SF100">
    <property type="entry name" value="SOLUTE CARRIER ORGANIC ANION TRANSPORTER FAMILY MEMBER 4A1"/>
    <property type="match status" value="1"/>
</dbReference>
<feature type="transmembrane region" description="Helical" evidence="9">
    <location>
        <begin position="391"/>
        <end position="409"/>
    </location>
</feature>
<dbReference type="Gene3D" id="1.20.1250.20">
    <property type="entry name" value="MFS general substrate transporter like domains"/>
    <property type="match status" value="2"/>
</dbReference>
<evidence type="ECO:0000256" key="4">
    <source>
        <dbReference type="ARBA" id="ARBA00022692"/>
    </source>
</evidence>
<evidence type="ECO:0000313" key="11">
    <source>
        <dbReference type="EMBL" id="CAF0791097.1"/>
    </source>
</evidence>
<dbReference type="GO" id="GO:0043252">
    <property type="term" value="P:sodium-independent organic anion transport"/>
    <property type="evidence" value="ECO:0007669"/>
    <property type="project" value="TreeGrafter"/>
</dbReference>
<evidence type="ECO:0000313" key="12">
    <source>
        <dbReference type="EMBL" id="CAF0891230.1"/>
    </source>
</evidence>
<dbReference type="SUPFAM" id="SSF103473">
    <property type="entry name" value="MFS general substrate transporter"/>
    <property type="match status" value="1"/>
</dbReference>
<feature type="transmembrane region" description="Helical" evidence="9">
    <location>
        <begin position="657"/>
        <end position="678"/>
    </location>
</feature>
<feature type="transmembrane region" description="Helical" evidence="9">
    <location>
        <begin position="179"/>
        <end position="203"/>
    </location>
</feature>
<dbReference type="Pfam" id="PF03137">
    <property type="entry name" value="OATP"/>
    <property type="match status" value="1"/>
</dbReference>
<evidence type="ECO:0000256" key="8">
    <source>
        <dbReference type="SAM" id="MobiDB-lite"/>
    </source>
</evidence>
<comment type="caution">
    <text evidence="12">The sequence shown here is derived from an EMBL/GenBank/DDBJ whole genome shotgun (WGS) entry which is preliminary data.</text>
</comment>
<feature type="transmembrane region" description="Helical" evidence="9">
    <location>
        <begin position="260"/>
        <end position="286"/>
    </location>
</feature>